<dbReference type="AlphaFoldDB" id="A0A6C0JEX9"/>
<dbReference type="EMBL" id="MN740356">
    <property type="protein sequence ID" value="QHU02318.1"/>
    <property type="molecule type" value="Genomic_DNA"/>
</dbReference>
<organism evidence="2">
    <name type="scientific">viral metagenome</name>
    <dbReference type="NCBI Taxonomy" id="1070528"/>
    <lineage>
        <taxon>unclassified sequences</taxon>
        <taxon>metagenomes</taxon>
        <taxon>organismal metagenomes</taxon>
    </lineage>
</organism>
<name>A0A6C0JEX9_9ZZZZ</name>
<feature type="compositionally biased region" description="Basic and acidic residues" evidence="1">
    <location>
        <begin position="134"/>
        <end position="155"/>
    </location>
</feature>
<sequence length="207" mass="23781">MRNKRGGSDFFKKFGDGVNTIKTNVGEGVTKTQAGINLAKTSANEVTNNYNAELNKAVALPGHFGGRRKTRRRKKRGGMYDTEKEKQLEDIANKIPLGLLQKARNITDPKKKATFLGVKVKDLEDIGKMMKRKNDENKATRAHEKMVKRANKPHDIITPAYEIKEPLVPPLPTGGRRTRRRKKRRKTRKKRAGRKSKKNKRRTRRRR</sequence>
<proteinExistence type="predicted"/>
<feature type="region of interest" description="Disordered" evidence="1">
    <location>
        <begin position="134"/>
        <end position="207"/>
    </location>
</feature>
<reference evidence="2" key="1">
    <citation type="journal article" date="2020" name="Nature">
        <title>Giant virus diversity and host interactions through global metagenomics.</title>
        <authorList>
            <person name="Schulz F."/>
            <person name="Roux S."/>
            <person name="Paez-Espino D."/>
            <person name="Jungbluth S."/>
            <person name="Walsh D.A."/>
            <person name="Denef V.J."/>
            <person name="McMahon K.D."/>
            <person name="Konstantinidis K.T."/>
            <person name="Eloe-Fadrosh E.A."/>
            <person name="Kyrpides N.C."/>
            <person name="Woyke T."/>
        </authorList>
    </citation>
    <scope>NUCLEOTIDE SEQUENCE</scope>
    <source>
        <strain evidence="2">GVMAG-M-3300025880-75</strain>
    </source>
</reference>
<evidence type="ECO:0000256" key="1">
    <source>
        <dbReference type="SAM" id="MobiDB-lite"/>
    </source>
</evidence>
<evidence type="ECO:0000313" key="2">
    <source>
        <dbReference type="EMBL" id="QHU02318.1"/>
    </source>
</evidence>
<accession>A0A6C0JEX9</accession>
<feature type="compositionally biased region" description="Basic residues" evidence="1">
    <location>
        <begin position="176"/>
        <end position="207"/>
    </location>
</feature>
<protein>
    <submittedName>
        <fullName evidence="2">Uncharacterized protein</fullName>
    </submittedName>
</protein>